<sequence>MSLFSTIPCTASRAILFLVFVGADLLRWTYSRFSGTFHSLGKTWLAGIFSAVAFLFSNVQGDVTRLAYYNIQRDDEIPMQQPKQYVKYS</sequence>
<evidence type="ECO:0000256" key="1">
    <source>
        <dbReference type="SAM" id="Phobius"/>
    </source>
</evidence>
<keyword evidence="1" id="KW-0472">Membrane</keyword>
<organism evidence="2 3">
    <name type="scientific">Parelaphostrongylus tenuis</name>
    <name type="common">Meningeal worm</name>
    <dbReference type="NCBI Taxonomy" id="148309"/>
    <lineage>
        <taxon>Eukaryota</taxon>
        <taxon>Metazoa</taxon>
        <taxon>Ecdysozoa</taxon>
        <taxon>Nematoda</taxon>
        <taxon>Chromadorea</taxon>
        <taxon>Rhabditida</taxon>
        <taxon>Rhabditina</taxon>
        <taxon>Rhabditomorpha</taxon>
        <taxon>Strongyloidea</taxon>
        <taxon>Metastrongylidae</taxon>
        <taxon>Parelaphostrongylus</taxon>
    </lineage>
</organism>
<keyword evidence="1" id="KW-0812">Transmembrane</keyword>
<gene>
    <name evidence="2" type="ORF">KIN20_033131</name>
</gene>
<keyword evidence="3" id="KW-1185">Reference proteome</keyword>
<evidence type="ECO:0000313" key="2">
    <source>
        <dbReference type="EMBL" id="KAJ1371220.1"/>
    </source>
</evidence>
<feature type="transmembrane region" description="Helical" evidence="1">
    <location>
        <begin position="36"/>
        <end position="56"/>
    </location>
</feature>
<dbReference type="Proteomes" id="UP001196413">
    <property type="component" value="Unassembled WGS sequence"/>
</dbReference>
<name>A0AAD5R853_PARTN</name>
<dbReference type="EMBL" id="JAHQIW010006937">
    <property type="protein sequence ID" value="KAJ1371220.1"/>
    <property type="molecule type" value="Genomic_DNA"/>
</dbReference>
<feature type="transmembrane region" description="Helical" evidence="1">
    <location>
        <begin position="12"/>
        <end position="30"/>
    </location>
</feature>
<accession>A0AAD5R853</accession>
<reference evidence="2" key="1">
    <citation type="submission" date="2021-06" db="EMBL/GenBank/DDBJ databases">
        <title>Parelaphostrongylus tenuis whole genome reference sequence.</title>
        <authorList>
            <person name="Garwood T.J."/>
            <person name="Larsen P.A."/>
            <person name="Fountain-Jones N.M."/>
            <person name="Garbe J.R."/>
            <person name="Macchietto M.G."/>
            <person name="Kania S.A."/>
            <person name="Gerhold R.W."/>
            <person name="Richards J.E."/>
            <person name="Wolf T.M."/>
        </authorList>
    </citation>
    <scope>NUCLEOTIDE SEQUENCE</scope>
    <source>
        <strain evidence="2">MNPRO001-30</strain>
        <tissue evidence="2">Meninges</tissue>
    </source>
</reference>
<evidence type="ECO:0000313" key="3">
    <source>
        <dbReference type="Proteomes" id="UP001196413"/>
    </source>
</evidence>
<dbReference type="AlphaFoldDB" id="A0AAD5R853"/>
<keyword evidence="1" id="KW-1133">Transmembrane helix</keyword>
<proteinExistence type="predicted"/>
<protein>
    <submittedName>
        <fullName evidence="2">Uncharacterized protein</fullName>
    </submittedName>
</protein>
<comment type="caution">
    <text evidence="2">The sequence shown here is derived from an EMBL/GenBank/DDBJ whole genome shotgun (WGS) entry which is preliminary data.</text>
</comment>